<comment type="similarity">
    <text evidence="1 6">Belongs to the Glu/Leu/Phe/Val dehydrogenases family.</text>
</comment>
<dbReference type="PANTHER" id="PTHR42722:SF1">
    <property type="entry name" value="VALINE DEHYDROGENASE"/>
    <property type="match status" value="1"/>
</dbReference>
<dbReference type="Pfam" id="PF00208">
    <property type="entry name" value="ELFV_dehydrog"/>
    <property type="match status" value="1"/>
</dbReference>
<evidence type="ECO:0000313" key="9">
    <source>
        <dbReference type="Proteomes" id="UP000503018"/>
    </source>
</evidence>
<evidence type="ECO:0000259" key="7">
    <source>
        <dbReference type="SMART" id="SM00839"/>
    </source>
</evidence>
<reference evidence="8 9" key="1">
    <citation type="submission" date="2020-01" db="EMBL/GenBank/DDBJ databases">
        <title>Sphingomonas sp. strain CSW-10.</title>
        <authorList>
            <person name="Chen W.-M."/>
        </authorList>
    </citation>
    <scope>NUCLEOTIDE SEQUENCE [LARGE SCALE GENOMIC DNA]</scope>
    <source>
        <strain evidence="8 9">CSW-10</strain>
    </source>
</reference>
<dbReference type="InterPro" id="IPR006096">
    <property type="entry name" value="Glu/Leu/Phe/Val/Trp_DH_C"/>
</dbReference>
<dbReference type="GO" id="GO:0006520">
    <property type="term" value="P:amino acid metabolic process"/>
    <property type="evidence" value="ECO:0007669"/>
    <property type="project" value="InterPro"/>
</dbReference>
<dbReference type="Gene3D" id="3.40.50.10860">
    <property type="entry name" value="Leucine Dehydrogenase, chain A, domain 1"/>
    <property type="match status" value="1"/>
</dbReference>
<evidence type="ECO:0000256" key="5">
    <source>
        <dbReference type="PIRSR" id="PIRSR000188-2"/>
    </source>
</evidence>
<proteinExistence type="inferred from homology"/>
<dbReference type="Pfam" id="PF02812">
    <property type="entry name" value="ELFV_dehydrog_N"/>
    <property type="match status" value="1"/>
</dbReference>
<dbReference type="KEGG" id="slan:GV829_12815"/>
<dbReference type="InterPro" id="IPR036291">
    <property type="entry name" value="NAD(P)-bd_dom_sf"/>
</dbReference>
<dbReference type="GO" id="GO:0000166">
    <property type="term" value="F:nucleotide binding"/>
    <property type="evidence" value="ECO:0007669"/>
    <property type="project" value="UniProtKB-KW"/>
</dbReference>
<dbReference type="EMBL" id="CP053015">
    <property type="protein sequence ID" value="QJQ33210.1"/>
    <property type="molecule type" value="Genomic_DNA"/>
</dbReference>
<dbReference type="CDD" id="cd01075">
    <property type="entry name" value="NAD_bind_Leu_Phe_Val_DH"/>
    <property type="match status" value="1"/>
</dbReference>
<dbReference type="PIRSF" id="PIRSF000188">
    <property type="entry name" value="Phe_leu_dh"/>
    <property type="match status" value="1"/>
</dbReference>
<name>A0A6M4AXX8_9SPHN</name>
<accession>A0A6M4AXX8</accession>
<dbReference type="PRINTS" id="PR00082">
    <property type="entry name" value="GLFDHDRGNASE"/>
</dbReference>
<gene>
    <name evidence="8" type="ORF">GV829_12815</name>
</gene>
<dbReference type="InterPro" id="IPR016211">
    <property type="entry name" value="Glu/Phe/Leu/Val/Trp_DH_bac/arc"/>
</dbReference>
<dbReference type="InterPro" id="IPR006097">
    <property type="entry name" value="Glu/Leu/Phe/Val/Trp_DH_dimer"/>
</dbReference>
<keyword evidence="5" id="KW-0547">Nucleotide-binding</keyword>
<dbReference type="Gene3D" id="3.40.50.720">
    <property type="entry name" value="NAD(P)-binding Rossmann-like Domain"/>
    <property type="match status" value="1"/>
</dbReference>
<evidence type="ECO:0000256" key="2">
    <source>
        <dbReference type="ARBA" id="ARBA00023002"/>
    </source>
</evidence>
<feature type="active site" description="Proton donor/acceptor" evidence="4">
    <location>
        <position position="81"/>
    </location>
</feature>
<dbReference type="InterPro" id="IPR046346">
    <property type="entry name" value="Aminoacid_DH-like_N_sf"/>
</dbReference>
<evidence type="ECO:0000313" key="8">
    <source>
        <dbReference type="EMBL" id="QJQ33210.1"/>
    </source>
</evidence>
<dbReference type="SMART" id="SM00839">
    <property type="entry name" value="ELFV_dehydrog"/>
    <property type="match status" value="1"/>
</dbReference>
<feature type="domain" description="Glutamate/phenylalanine/leucine/valine/L-tryptophan dehydrogenase C-terminal" evidence="7">
    <location>
        <begin position="147"/>
        <end position="355"/>
    </location>
</feature>
<sequence length="355" mass="36226">MPSIFDLPDFDNHEGVHLFRDADAGLTAVIAIHSTHLGPAAGGARYWHYADSADAVTDALRLSRGMSYKNAMAGLPMGGGKGVILADAGTPPKTREQLAAFGRAIESLNGRYVTAEDVGMSDADMLAIASETRHVSGLPVASGMAGGDPGPLTAIGVHLGVLAAIRRGLGKDSAKGVHVAIQGVGSVGGGLARKLAADGAKLTLADVNADRAKALAAELGAQWVDADDIMTVEADVFSPNALGAILTEASIAALKAPVVAGGANNQLATATDGQRVQDRGILYAPDYVINAGGIINVALEYLGAQGREGGSRDDVLARIAQIPERLEAIWAESATTGIPASDVADTMARRLIGRG</sequence>
<dbReference type="AlphaFoldDB" id="A0A6M4AXX8"/>
<evidence type="ECO:0000256" key="1">
    <source>
        <dbReference type="ARBA" id="ARBA00006382"/>
    </source>
</evidence>
<evidence type="ECO:0000256" key="4">
    <source>
        <dbReference type="PIRSR" id="PIRSR000188-1"/>
    </source>
</evidence>
<keyword evidence="9" id="KW-1185">Reference proteome</keyword>
<dbReference type="PANTHER" id="PTHR42722">
    <property type="entry name" value="LEUCINE DEHYDROGENASE"/>
    <property type="match status" value="1"/>
</dbReference>
<organism evidence="8 9">
    <name type="scientific">Sphingomonas lacunae</name>
    <dbReference type="NCBI Taxonomy" id="2698828"/>
    <lineage>
        <taxon>Bacteria</taxon>
        <taxon>Pseudomonadati</taxon>
        <taxon>Pseudomonadota</taxon>
        <taxon>Alphaproteobacteria</taxon>
        <taxon>Sphingomonadales</taxon>
        <taxon>Sphingomonadaceae</taxon>
        <taxon>Sphingomonas</taxon>
    </lineage>
</organism>
<protein>
    <submittedName>
        <fullName evidence="8">Glu/Leu/Phe/Val dehydrogenase</fullName>
    </submittedName>
</protein>
<feature type="binding site" evidence="5">
    <location>
        <begin position="183"/>
        <end position="188"/>
    </location>
    <ligand>
        <name>NAD(+)</name>
        <dbReference type="ChEBI" id="CHEBI:57540"/>
    </ligand>
</feature>
<keyword evidence="3 5" id="KW-0520">NAD</keyword>
<dbReference type="RefSeq" id="WP_169947241.1">
    <property type="nucleotide sequence ID" value="NZ_CP053015.1"/>
</dbReference>
<dbReference type="GO" id="GO:0016639">
    <property type="term" value="F:oxidoreductase activity, acting on the CH-NH2 group of donors, NAD or NADP as acceptor"/>
    <property type="evidence" value="ECO:0007669"/>
    <property type="project" value="InterPro"/>
</dbReference>
<keyword evidence="2 6" id="KW-0560">Oxidoreductase</keyword>
<evidence type="ECO:0000256" key="6">
    <source>
        <dbReference type="RuleBase" id="RU004417"/>
    </source>
</evidence>
<dbReference type="SUPFAM" id="SSF51735">
    <property type="entry name" value="NAD(P)-binding Rossmann-fold domains"/>
    <property type="match status" value="1"/>
</dbReference>
<dbReference type="InterPro" id="IPR006095">
    <property type="entry name" value="Glu/Leu/Phe/Val/Trp_DH"/>
</dbReference>
<evidence type="ECO:0000256" key="3">
    <source>
        <dbReference type="ARBA" id="ARBA00023027"/>
    </source>
</evidence>
<dbReference type="Proteomes" id="UP000503018">
    <property type="component" value="Chromosome"/>
</dbReference>
<dbReference type="SUPFAM" id="SSF53223">
    <property type="entry name" value="Aminoacid dehydrogenase-like, N-terminal domain"/>
    <property type="match status" value="1"/>
</dbReference>